<dbReference type="GO" id="GO:0016705">
    <property type="term" value="F:oxidoreductase activity, acting on paired donors, with incorporation or reduction of molecular oxygen"/>
    <property type="evidence" value="ECO:0007669"/>
    <property type="project" value="InterPro"/>
</dbReference>
<name>A0A9P8UDY8_9PEZI</name>
<dbReference type="GO" id="GO:0005506">
    <property type="term" value="F:iron ion binding"/>
    <property type="evidence" value="ECO:0007669"/>
    <property type="project" value="InterPro"/>
</dbReference>
<dbReference type="Pfam" id="PF00067">
    <property type="entry name" value="p450"/>
    <property type="match status" value="1"/>
</dbReference>
<dbReference type="AlphaFoldDB" id="A0A9P8UDY8"/>
<evidence type="ECO:0000313" key="6">
    <source>
        <dbReference type="Proteomes" id="UP000758603"/>
    </source>
</evidence>
<comment type="caution">
    <text evidence="5">The sequence shown here is derived from an EMBL/GenBank/DDBJ whole genome shotgun (WGS) entry which is preliminary data.</text>
</comment>
<keyword evidence="4" id="KW-0408">Iron</keyword>
<keyword evidence="3" id="KW-0479">Metal-binding</keyword>
<dbReference type="Proteomes" id="UP000758603">
    <property type="component" value="Unassembled WGS sequence"/>
</dbReference>
<comment type="similarity">
    <text evidence="1">Belongs to the cytochrome P450 family.</text>
</comment>
<keyword evidence="6" id="KW-1185">Reference proteome</keyword>
<dbReference type="InterPro" id="IPR050121">
    <property type="entry name" value="Cytochrome_P450_monoxygenase"/>
</dbReference>
<gene>
    <name evidence="5" type="ORF">BKA67DRAFT_579747</name>
</gene>
<accession>A0A9P8UDY8</accession>
<dbReference type="OrthoDB" id="3934656at2759"/>
<dbReference type="GO" id="GO:0004497">
    <property type="term" value="F:monooxygenase activity"/>
    <property type="evidence" value="ECO:0007669"/>
    <property type="project" value="InterPro"/>
</dbReference>
<proteinExistence type="inferred from homology"/>
<keyword evidence="2" id="KW-0349">Heme</keyword>
<evidence type="ECO:0000256" key="4">
    <source>
        <dbReference type="ARBA" id="ARBA00023004"/>
    </source>
</evidence>
<sequence>MDGNANMLTTAANRIAGTDSVATTVQRIIICLMLDLSAYRILTTELDDAMGKGSINSPVQSSEAKQLPYLQAVVRESMRIYPGGTPLSLKQVPAGGYKVASWNLLAGT</sequence>
<evidence type="ECO:0000313" key="5">
    <source>
        <dbReference type="EMBL" id="KAH6648173.1"/>
    </source>
</evidence>
<dbReference type="EMBL" id="JAGPXC010000008">
    <property type="protein sequence ID" value="KAH6648173.1"/>
    <property type="molecule type" value="Genomic_DNA"/>
</dbReference>
<dbReference type="SUPFAM" id="SSF48264">
    <property type="entry name" value="Cytochrome P450"/>
    <property type="match status" value="1"/>
</dbReference>
<evidence type="ECO:0000256" key="3">
    <source>
        <dbReference type="ARBA" id="ARBA00022723"/>
    </source>
</evidence>
<dbReference type="PANTHER" id="PTHR24305:SF166">
    <property type="entry name" value="CYTOCHROME P450 12A4, MITOCHONDRIAL-RELATED"/>
    <property type="match status" value="1"/>
</dbReference>
<dbReference type="InterPro" id="IPR036396">
    <property type="entry name" value="Cyt_P450_sf"/>
</dbReference>
<organism evidence="5 6">
    <name type="scientific">Truncatella angustata</name>
    <dbReference type="NCBI Taxonomy" id="152316"/>
    <lineage>
        <taxon>Eukaryota</taxon>
        <taxon>Fungi</taxon>
        <taxon>Dikarya</taxon>
        <taxon>Ascomycota</taxon>
        <taxon>Pezizomycotina</taxon>
        <taxon>Sordariomycetes</taxon>
        <taxon>Xylariomycetidae</taxon>
        <taxon>Amphisphaeriales</taxon>
        <taxon>Sporocadaceae</taxon>
        <taxon>Truncatella</taxon>
    </lineage>
</organism>
<dbReference type="GeneID" id="70132680"/>
<evidence type="ECO:0000256" key="2">
    <source>
        <dbReference type="ARBA" id="ARBA00022617"/>
    </source>
</evidence>
<dbReference type="InterPro" id="IPR001128">
    <property type="entry name" value="Cyt_P450"/>
</dbReference>
<dbReference type="PANTHER" id="PTHR24305">
    <property type="entry name" value="CYTOCHROME P450"/>
    <property type="match status" value="1"/>
</dbReference>
<protein>
    <submittedName>
        <fullName evidence="5">Uncharacterized protein</fullName>
    </submittedName>
</protein>
<dbReference type="RefSeq" id="XP_045954685.1">
    <property type="nucleotide sequence ID" value="XM_046103789.1"/>
</dbReference>
<dbReference type="GO" id="GO:0020037">
    <property type="term" value="F:heme binding"/>
    <property type="evidence" value="ECO:0007669"/>
    <property type="project" value="InterPro"/>
</dbReference>
<reference evidence="5" key="1">
    <citation type="journal article" date="2021" name="Nat. Commun.">
        <title>Genetic determinants of endophytism in the Arabidopsis root mycobiome.</title>
        <authorList>
            <person name="Mesny F."/>
            <person name="Miyauchi S."/>
            <person name="Thiergart T."/>
            <person name="Pickel B."/>
            <person name="Atanasova L."/>
            <person name="Karlsson M."/>
            <person name="Huettel B."/>
            <person name="Barry K.W."/>
            <person name="Haridas S."/>
            <person name="Chen C."/>
            <person name="Bauer D."/>
            <person name="Andreopoulos W."/>
            <person name="Pangilinan J."/>
            <person name="LaButti K."/>
            <person name="Riley R."/>
            <person name="Lipzen A."/>
            <person name="Clum A."/>
            <person name="Drula E."/>
            <person name="Henrissat B."/>
            <person name="Kohler A."/>
            <person name="Grigoriev I.V."/>
            <person name="Martin F.M."/>
            <person name="Hacquard S."/>
        </authorList>
    </citation>
    <scope>NUCLEOTIDE SEQUENCE</scope>
    <source>
        <strain evidence="5">MPI-SDFR-AT-0073</strain>
    </source>
</reference>
<evidence type="ECO:0000256" key="1">
    <source>
        <dbReference type="ARBA" id="ARBA00010617"/>
    </source>
</evidence>
<dbReference type="Gene3D" id="1.10.630.10">
    <property type="entry name" value="Cytochrome P450"/>
    <property type="match status" value="1"/>
</dbReference>